<dbReference type="RefSeq" id="WP_014187566.1">
    <property type="nucleotide sequence ID" value="NC_016584.1"/>
</dbReference>
<gene>
    <name evidence="1" type="ordered locus">Desor_5388</name>
</gene>
<dbReference type="EMBL" id="CP003108">
    <property type="protein sequence ID" value="AET70764.1"/>
    <property type="molecule type" value="Genomic_DNA"/>
</dbReference>
<sequence>MGEWNYAYYALHELHIPPDELAQKSREAKAAIFAMIEIRIKKERQNKAKFKRK</sequence>
<reference evidence="2" key="1">
    <citation type="submission" date="2011-11" db="EMBL/GenBank/DDBJ databases">
        <title>Complete sequence of Desulfosporosinus orientis DSM 765.</title>
        <authorList>
            <person name="Lucas S."/>
            <person name="Han J."/>
            <person name="Lapidus A."/>
            <person name="Cheng J.-F."/>
            <person name="Goodwin L."/>
            <person name="Pitluck S."/>
            <person name="Peters L."/>
            <person name="Ovchinnikova G."/>
            <person name="Teshima H."/>
            <person name="Detter J.C."/>
            <person name="Han C."/>
            <person name="Tapia R."/>
            <person name="Land M."/>
            <person name="Hauser L."/>
            <person name="Kyrpides N."/>
            <person name="Ivanova N."/>
            <person name="Pagani I."/>
            <person name="Pester M."/>
            <person name="Spring S."/>
            <person name="Ollivier B."/>
            <person name="Rattei T."/>
            <person name="Klenk H.-P."/>
            <person name="Wagner M."/>
            <person name="Loy A."/>
            <person name="Woyke T."/>
        </authorList>
    </citation>
    <scope>NUCLEOTIDE SEQUENCE [LARGE SCALE GENOMIC DNA]</scope>
    <source>
        <strain evidence="2">ATCC 19365 / DSM 765 / NCIMB 8382 / VKM B-1628</strain>
    </source>
</reference>
<dbReference type="STRING" id="768706.Desor_5388"/>
<dbReference type="OrthoDB" id="2940820at2"/>
<dbReference type="KEGG" id="dor:Desor_5388"/>
<reference evidence="1 2" key="2">
    <citation type="journal article" date="2012" name="J. Bacteriol.">
        <title>Complete genome sequences of Desulfosporosinus orientis DSM765T, Desulfosporosinus youngiae DSM17734T, Desulfosporosinus meridiei DSM13257T, and Desulfosporosinus acidiphilus DSM22704T.</title>
        <authorList>
            <person name="Pester M."/>
            <person name="Brambilla E."/>
            <person name="Alazard D."/>
            <person name="Rattei T."/>
            <person name="Weinmaier T."/>
            <person name="Han J."/>
            <person name="Lucas S."/>
            <person name="Lapidus A."/>
            <person name="Cheng J.F."/>
            <person name="Goodwin L."/>
            <person name="Pitluck S."/>
            <person name="Peters L."/>
            <person name="Ovchinnikova G."/>
            <person name="Teshima H."/>
            <person name="Detter J.C."/>
            <person name="Han C.S."/>
            <person name="Tapia R."/>
            <person name="Land M.L."/>
            <person name="Hauser L."/>
            <person name="Kyrpides N.C."/>
            <person name="Ivanova N.N."/>
            <person name="Pagani I."/>
            <person name="Huntmann M."/>
            <person name="Wei C.L."/>
            <person name="Davenport K.W."/>
            <person name="Daligault H."/>
            <person name="Chain P.S."/>
            <person name="Chen A."/>
            <person name="Mavromatis K."/>
            <person name="Markowitz V."/>
            <person name="Szeto E."/>
            <person name="Mikhailova N."/>
            <person name="Pati A."/>
            <person name="Wagner M."/>
            <person name="Woyke T."/>
            <person name="Ollivier B."/>
            <person name="Klenk H.P."/>
            <person name="Spring S."/>
            <person name="Loy A."/>
        </authorList>
    </citation>
    <scope>NUCLEOTIDE SEQUENCE [LARGE SCALE GENOMIC DNA]</scope>
    <source>
        <strain evidence="2">ATCC 19365 / DSM 765 / NCIMB 8382 / VKM B-1628</strain>
    </source>
</reference>
<dbReference type="AlphaFoldDB" id="G7WEF1"/>
<dbReference type="Proteomes" id="UP000006346">
    <property type="component" value="Chromosome"/>
</dbReference>
<dbReference type="PATRIC" id="fig|768706.3.peg.5486"/>
<name>G7WEF1_DESOD</name>
<dbReference type="HOGENOM" id="CLU_210361_1_0_9"/>
<protein>
    <submittedName>
        <fullName evidence="1">Uncharacterized protein</fullName>
    </submittedName>
</protein>
<accession>G7WEF1</accession>
<evidence type="ECO:0000313" key="2">
    <source>
        <dbReference type="Proteomes" id="UP000006346"/>
    </source>
</evidence>
<proteinExistence type="predicted"/>
<keyword evidence="2" id="KW-1185">Reference proteome</keyword>
<evidence type="ECO:0000313" key="1">
    <source>
        <dbReference type="EMBL" id="AET70764.1"/>
    </source>
</evidence>
<organism evidence="1 2">
    <name type="scientific">Desulfosporosinus orientis (strain ATCC 19365 / DSM 765 / NCIMB 8382 / VKM B-1628 / Singapore I)</name>
    <name type="common">Desulfotomaculum orientis</name>
    <dbReference type="NCBI Taxonomy" id="768706"/>
    <lineage>
        <taxon>Bacteria</taxon>
        <taxon>Bacillati</taxon>
        <taxon>Bacillota</taxon>
        <taxon>Clostridia</taxon>
        <taxon>Eubacteriales</taxon>
        <taxon>Desulfitobacteriaceae</taxon>
        <taxon>Desulfosporosinus</taxon>
    </lineage>
</organism>